<evidence type="ECO:0000256" key="4">
    <source>
        <dbReference type="SAM" id="Coils"/>
    </source>
</evidence>
<gene>
    <name evidence="6" type="ORF">THSYN_06905</name>
</gene>
<name>A0A2K8UGH2_9GAMM</name>
<evidence type="ECO:0000256" key="1">
    <source>
        <dbReference type="ARBA" id="ARBA00004683"/>
    </source>
</evidence>
<dbReference type="KEGG" id="tsy:THSYN_06905"/>
<proteinExistence type="predicted"/>
<feature type="coiled-coil region" evidence="4">
    <location>
        <begin position="280"/>
        <end position="307"/>
    </location>
</feature>
<keyword evidence="4" id="KW-0175">Coiled coil</keyword>
<reference evidence="6 7" key="1">
    <citation type="submission" date="2017-03" db="EMBL/GenBank/DDBJ databases">
        <title>Complete genome sequence of Candidatus 'Thiodictyon syntrophicum' sp. nov. strain Cad16T, a photolithoautotroph purple sulfur bacterium isolated from an alpine meromictic lake.</title>
        <authorList>
            <person name="Luedin S.M."/>
            <person name="Pothier J.F."/>
            <person name="Danza F."/>
            <person name="Storelli N."/>
            <person name="Wittwer M."/>
            <person name="Tonolla M."/>
        </authorList>
    </citation>
    <scope>NUCLEOTIDE SEQUENCE [LARGE SCALE GENOMIC DNA]</scope>
    <source>
        <strain evidence="6 7">Cad16T</strain>
    </source>
</reference>
<evidence type="ECO:0000256" key="2">
    <source>
        <dbReference type="ARBA" id="ARBA00019066"/>
    </source>
</evidence>
<dbReference type="Pfam" id="PF09712">
    <property type="entry name" value="PHA_synth_III_E"/>
    <property type="match status" value="1"/>
</dbReference>
<comment type="pathway">
    <text evidence="1">Biopolymer metabolism; poly-(R)-3-hydroxybutanoate biosynthesis.</text>
</comment>
<dbReference type="Proteomes" id="UP000232638">
    <property type="component" value="Chromosome"/>
</dbReference>
<dbReference type="AlphaFoldDB" id="A0A2K8UGH2"/>
<dbReference type="InterPro" id="IPR010123">
    <property type="entry name" value="PHA_synth_III_E"/>
</dbReference>
<organism evidence="6 7">
    <name type="scientific">Candidatus Thiodictyon syntrophicum</name>
    <dbReference type="NCBI Taxonomy" id="1166950"/>
    <lineage>
        <taxon>Bacteria</taxon>
        <taxon>Pseudomonadati</taxon>
        <taxon>Pseudomonadota</taxon>
        <taxon>Gammaproteobacteria</taxon>
        <taxon>Chromatiales</taxon>
        <taxon>Chromatiaceae</taxon>
        <taxon>Thiodictyon</taxon>
    </lineage>
</organism>
<sequence>METQRKYWESWIAMNRKAMGLEGGSQTAPWESALEHWWSAVSPAAPAASKQFMERMMEQGKSFFKMAETFLPTAGGGGDGWSAFSKALEDMQKGFMGGLGGGGDDKNAMHRMLAFWELPLDNWQRMTSSMSPLIPGDVLRNMPHDGMQEHVDRLLSAPGLGYTREEQGAYQDLIRRSIDYQKALQEYSAFYSKLGVKAVERMRAYMQDLISSGKTIDSARAIYDDWVNCCEAVYAEEVSTPAYAQLHGKLINSQMALKARMSEMVDGQLGALNMPTRSEIRTLQDRLQETRRENKKLSHGLKVLQAQVEALASGQPLAPGARVKTHNVPRAALIAGPADSKAAAPKKPAVKPTTK</sequence>
<keyword evidence="7" id="KW-1185">Reference proteome</keyword>
<evidence type="ECO:0000313" key="7">
    <source>
        <dbReference type="Proteomes" id="UP000232638"/>
    </source>
</evidence>
<dbReference type="GO" id="GO:0042619">
    <property type="term" value="P:poly-hydroxybutyrate biosynthetic process"/>
    <property type="evidence" value="ECO:0007669"/>
    <property type="project" value="UniProtKB-KW"/>
</dbReference>
<evidence type="ECO:0000313" key="6">
    <source>
        <dbReference type="EMBL" id="AUB84676.1"/>
    </source>
</evidence>
<dbReference type="OrthoDB" id="6115526at2"/>
<dbReference type="EMBL" id="CP020370">
    <property type="protein sequence ID" value="AUB84676.1"/>
    <property type="molecule type" value="Genomic_DNA"/>
</dbReference>
<accession>A0A2K8UGH2</accession>
<evidence type="ECO:0000256" key="3">
    <source>
        <dbReference type="ARBA" id="ARBA00022752"/>
    </source>
</evidence>
<keyword evidence="3" id="KW-0583">PHB biosynthesis</keyword>
<dbReference type="NCBIfam" id="TIGR01834">
    <property type="entry name" value="PHA_synth_III_E"/>
    <property type="match status" value="1"/>
</dbReference>
<protein>
    <recommendedName>
        <fullName evidence="2">Poly(3-hydroxyalkanoate) polymerase subunit PhaE</fullName>
    </recommendedName>
</protein>
<dbReference type="UniPathway" id="UPA00917"/>
<evidence type="ECO:0000256" key="5">
    <source>
        <dbReference type="SAM" id="MobiDB-lite"/>
    </source>
</evidence>
<feature type="region of interest" description="Disordered" evidence="5">
    <location>
        <begin position="335"/>
        <end position="355"/>
    </location>
</feature>